<dbReference type="Proteomes" id="UP000428333">
    <property type="component" value="Linkage Group LG11"/>
</dbReference>
<sequence>MASTLISNPITNTNRATRKKNKALQATSKDPSQNPNGVTTQWKSKSKKYTLPNSSMLSEAESGNAGRRSRGVSILWLRCKNLPAVERKARVLGRLVPGCIKEPLLVILEGATDYIAALEMQLEP</sequence>
<evidence type="ECO:0000256" key="3">
    <source>
        <dbReference type="SAM" id="MobiDB-lite"/>
    </source>
</evidence>
<dbReference type="PANTHER" id="PTHR33124">
    <property type="entry name" value="TRANSCRIPTION FACTOR IBH1-LIKE 1"/>
    <property type="match status" value="1"/>
</dbReference>
<dbReference type="EMBL" id="QEFC01003181">
    <property type="protein sequence ID" value="KAE9449368.1"/>
    <property type="molecule type" value="Genomic_DNA"/>
</dbReference>
<name>A0A6A4L3D0_9ERIC</name>
<evidence type="ECO:0008006" key="6">
    <source>
        <dbReference type="Google" id="ProtNLM"/>
    </source>
</evidence>
<dbReference type="AlphaFoldDB" id="A0A6A4L3D0"/>
<gene>
    <name evidence="4" type="ORF">C3L33_18781</name>
</gene>
<dbReference type="GO" id="GO:0006355">
    <property type="term" value="P:regulation of DNA-templated transcription"/>
    <property type="evidence" value="ECO:0007669"/>
    <property type="project" value="InterPro"/>
</dbReference>
<comment type="caution">
    <text evidence="4">The sequence shown here is derived from an EMBL/GenBank/DDBJ whole genome shotgun (WGS) entry which is preliminary data.</text>
</comment>
<dbReference type="PANTHER" id="PTHR33124:SF12">
    <property type="entry name" value="TRANSCRIPTION FACTOR BHLH148"/>
    <property type="match status" value="1"/>
</dbReference>
<keyword evidence="2" id="KW-0804">Transcription</keyword>
<dbReference type="OrthoDB" id="1647165at2759"/>
<evidence type="ECO:0000256" key="1">
    <source>
        <dbReference type="ARBA" id="ARBA00023015"/>
    </source>
</evidence>
<feature type="compositionally biased region" description="Polar residues" evidence="3">
    <location>
        <begin position="1"/>
        <end position="15"/>
    </location>
</feature>
<proteinExistence type="predicted"/>
<keyword evidence="5" id="KW-1185">Reference proteome</keyword>
<feature type="compositionally biased region" description="Polar residues" evidence="3">
    <location>
        <begin position="24"/>
        <end position="43"/>
    </location>
</feature>
<keyword evidence="1" id="KW-0805">Transcription regulation</keyword>
<evidence type="ECO:0000313" key="4">
    <source>
        <dbReference type="EMBL" id="KAE9449368.1"/>
    </source>
</evidence>
<feature type="non-terminal residue" evidence="4">
    <location>
        <position position="1"/>
    </location>
</feature>
<reference evidence="4 5" key="1">
    <citation type="journal article" date="2019" name="Genome Biol. Evol.">
        <title>The Rhododendron genome and chromosomal organization provide insight into shared whole-genome duplications across the heath family (Ericaceae).</title>
        <authorList>
            <person name="Soza V.L."/>
            <person name="Lindsley D."/>
            <person name="Waalkes A."/>
            <person name="Ramage E."/>
            <person name="Patwardhan R.P."/>
            <person name="Burton J.N."/>
            <person name="Adey A."/>
            <person name="Kumar A."/>
            <person name="Qiu R."/>
            <person name="Shendure J."/>
            <person name="Hall B."/>
        </authorList>
    </citation>
    <scope>NUCLEOTIDE SEQUENCE [LARGE SCALE GENOMIC DNA]</scope>
    <source>
        <strain evidence="4">RSF 1966-606</strain>
    </source>
</reference>
<organism evidence="4 5">
    <name type="scientific">Rhododendron williamsianum</name>
    <dbReference type="NCBI Taxonomy" id="262921"/>
    <lineage>
        <taxon>Eukaryota</taxon>
        <taxon>Viridiplantae</taxon>
        <taxon>Streptophyta</taxon>
        <taxon>Embryophyta</taxon>
        <taxon>Tracheophyta</taxon>
        <taxon>Spermatophyta</taxon>
        <taxon>Magnoliopsida</taxon>
        <taxon>eudicotyledons</taxon>
        <taxon>Gunneridae</taxon>
        <taxon>Pentapetalae</taxon>
        <taxon>asterids</taxon>
        <taxon>Ericales</taxon>
        <taxon>Ericaceae</taxon>
        <taxon>Ericoideae</taxon>
        <taxon>Rhodoreae</taxon>
        <taxon>Rhododendron</taxon>
    </lineage>
</organism>
<feature type="region of interest" description="Disordered" evidence="3">
    <location>
        <begin position="1"/>
        <end position="68"/>
    </location>
</feature>
<dbReference type="InterPro" id="IPR044660">
    <property type="entry name" value="IBH1-like"/>
</dbReference>
<protein>
    <recommendedName>
        <fullName evidence="6">BHLH domain-containing protein</fullName>
    </recommendedName>
</protein>
<accession>A0A6A4L3D0</accession>
<evidence type="ECO:0000256" key="2">
    <source>
        <dbReference type="ARBA" id="ARBA00023163"/>
    </source>
</evidence>
<evidence type="ECO:0000313" key="5">
    <source>
        <dbReference type="Proteomes" id="UP000428333"/>
    </source>
</evidence>